<dbReference type="InterPro" id="IPR002893">
    <property type="entry name" value="Znf_MYND"/>
</dbReference>
<gene>
    <name evidence="6" type="ORF">SCHCODRAFT_105642</name>
</gene>
<evidence type="ECO:0000313" key="7">
    <source>
        <dbReference type="Proteomes" id="UP000007431"/>
    </source>
</evidence>
<dbReference type="GeneID" id="9595842"/>
<dbReference type="SUPFAM" id="SSF144232">
    <property type="entry name" value="HIT/MYND zinc finger-like"/>
    <property type="match status" value="1"/>
</dbReference>
<dbReference type="PROSITE" id="PS50865">
    <property type="entry name" value="ZF_MYND_2"/>
    <property type="match status" value="1"/>
</dbReference>
<dbReference type="HOGENOM" id="CLU_092131_0_0_1"/>
<protein>
    <recommendedName>
        <fullName evidence="5">MYND-type domain-containing protein</fullName>
    </recommendedName>
</protein>
<reference evidence="6 7" key="1">
    <citation type="journal article" date="2010" name="Nat. Biotechnol.">
        <title>Genome sequence of the model mushroom Schizophyllum commune.</title>
        <authorList>
            <person name="Ohm R.A."/>
            <person name="de Jong J.F."/>
            <person name="Lugones L.G."/>
            <person name="Aerts A."/>
            <person name="Kothe E."/>
            <person name="Stajich J.E."/>
            <person name="de Vries R.P."/>
            <person name="Record E."/>
            <person name="Levasseur A."/>
            <person name="Baker S.E."/>
            <person name="Bartholomew K.A."/>
            <person name="Coutinho P.M."/>
            <person name="Erdmann S."/>
            <person name="Fowler T.J."/>
            <person name="Gathman A.C."/>
            <person name="Lombard V."/>
            <person name="Henrissat B."/>
            <person name="Knabe N."/>
            <person name="Kuees U."/>
            <person name="Lilly W.W."/>
            <person name="Lindquist E."/>
            <person name="Lucas S."/>
            <person name="Magnuson J.K."/>
            <person name="Piumi F."/>
            <person name="Raudaskoski M."/>
            <person name="Salamov A."/>
            <person name="Schmutz J."/>
            <person name="Schwarze F.W.M.R."/>
            <person name="vanKuyk P.A."/>
            <person name="Horton J.S."/>
            <person name="Grigoriev I.V."/>
            <person name="Woesten H.A.B."/>
        </authorList>
    </citation>
    <scope>NUCLEOTIDE SEQUENCE [LARGE SCALE GENOMIC DNA]</scope>
    <source>
        <strain evidence="7">H4-8 / FGSC 9210</strain>
    </source>
</reference>
<accession>D8PWS1</accession>
<name>D8PWS1_SCHCM</name>
<evidence type="ECO:0000256" key="3">
    <source>
        <dbReference type="ARBA" id="ARBA00022833"/>
    </source>
</evidence>
<dbReference type="Gene3D" id="6.10.140.2220">
    <property type="match status" value="1"/>
</dbReference>
<dbReference type="AlphaFoldDB" id="D8PWS1"/>
<dbReference type="Proteomes" id="UP000007431">
    <property type="component" value="Unassembled WGS sequence"/>
</dbReference>
<dbReference type="eggNOG" id="ENOG502SZEZ">
    <property type="taxonomic scope" value="Eukaryota"/>
</dbReference>
<sequence length="222" mass="25397">MHACHFCGKKTEDAKRCGRCQIIMYCSRDCQKTHWKASHKQNCNPHPSVDITGRTKPAPEPGSKAYHDLEMDLHLQKWIQLWLDALGRFAVMAFDLTNHGPERSTTHCLYISVRRRIPLPKEKIRHYYVTHASLETIADMDIRFPELGGIVNEPTDQNMLRYLIALGDQHNRLHRVRCITCKVDTIKWRADHSKKESSILAGIAVEVLVGSLEGLTPDVFST</sequence>
<dbReference type="InParanoid" id="D8PWS1"/>
<dbReference type="GO" id="GO:0008270">
    <property type="term" value="F:zinc ion binding"/>
    <property type="evidence" value="ECO:0007669"/>
    <property type="project" value="UniProtKB-KW"/>
</dbReference>
<keyword evidence="3" id="KW-0862">Zinc</keyword>
<keyword evidence="7" id="KW-1185">Reference proteome</keyword>
<dbReference type="KEGG" id="scm:SCHCO_02606279"/>
<evidence type="ECO:0000256" key="1">
    <source>
        <dbReference type="ARBA" id="ARBA00022723"/>
    </source>
</evidence>
<proteinExistence type="predicted"/>
<evidence type="ECO:0000256" key="2">
    <source>
        <dbReference type="ARBA" id="ARBA00022771"/>
    </source>
</evidence>
<evidence type="ECO:0000256" key="4">
    <source>
        <dbReference type="PROSITE-ProRule" id="PRU00134"/>
    </source>
</evidence>
<feature type="non-terminal residue" evidence="6">
    <location>
        <position position="222"/>
    </location>
</feature>
<evidence type="ECO:0000259" key="5">
    <source>
        <dbReference type="PROSITE" id="PS50865"/>
    </source>
</evidence>
<dbReference type="OrthoDB" id="2935565at2759"/>
<dbReference type="EMBL" id="GL377303">
    <property type="protein sequence ID" value="EFJ01086.1"/>
    <property type="molecule type" value="Genomic_DNA"/>
</dbReference>
<dbReference type="VEuPathDB" id="FungiDB:SCHCODRAFT_02606279"/>
<feature type="domain" description="MYND-type" evidence="5">
    <location>
        <begin position="4"/>
        <end position="43"/>
    </location>
</feature>
<dbReference type="OMA" id="HRNENDA"/>
<keyword evidence="2 4" id="KW-0863">Zinc-finger</keyword>
<dbReference type="RefSeq" id="XP_003035988.1">
    <property type="nucleotide sequence ID" value="XM_003035942.1"/>
</dbReference>
<organism evidence="7">
    <name type="scientific">Schizophyllum commune (strain H4-8 / FGSC 9210)</name>
    <name type="common">Split gill fungus</name>
    <dbReference type="NCBI Taxonomy" id="578458"/>
    <lineage>
        <taxon>Eukaryota</taxon>
        <taxon>Fungi</taxon>
        <taxon>Dikarya</taxon>
        <taxon>Basidiomycota</taxon>
        <taxon>Agaricomycotina</taxon>
        <taxon>Agaricomycetes</taxon>
        <taxon>Agaricomycetidae</taxon>
        <taxon>Agaricales</taxon>
        <taxon>Schizophyllaceae</taxon>
        <taxon>Schizophyllum</taxon>
    </lineage>
</organism>
<keyword evidence="1" id="KW-0479">Metal-binding</keyword>
<dbReference type="Pfam" id="PF01753">
    <property type="entry name" value="zf-MYND"/>
    <property type="match status" value="1"/>
</dbReference>
<evidence type="ECO:0000313" key="6">
    <source>
        <dbReference type="EMBL" id="EFJ01086.1"/>
    </source>
</evidence>